<evidence type="ECO:0000313" key="1">
    <source>
        <dbReference type="EMBL" id="KAG6518471.1"/>
    </source>
</evidence>
<organism evidence="1 2">
    <name type="scientific">Zingiber officinale</name>
    <name type="common">Ginger</name>
    <name type="synonym">Amomum zingiber</name>
    <dbReference type="NCBI Taxonomy" id="94328"/>
    <lineage>
        <taxon>Eukaryota</taxon>
        <taxon>Viridiplantae</taxon>
        <taxon>Streptophyta</taxon>
        <taxon>Embryophyta</taxon>
        <taxon>Tracheophyta</taxon>
        <taxon>Spermatophyta</taxon>
        <taxon>Magnoliopsida</taxon>
        <taxon>Liliopsida</taxon>
        <taxon>Zingiberales</taxon>
        <taxon>Zingiberaceae</taxon>
        <taxon>Zingiber</taxon>
    </lineage>
</organism>
<reference evidence="1 2" key="1">
    <citation type="submission" date="2020-08" db="EMBL/GenBank/DDBJ databases">
        <title>Plant Genome Project.</title>
        <authorList>
            <person name="Zhang R.-G."/>
        </authorList>
    </citation>
    <scope>NUCLEOTIDE SEQUENCE [LARGE SCALE GENOMIC DNA]</scope>
    <source>
        <tissue evidence="1">Rhizome</tissue>
    </source>
</reference>
<accession>A0A8J5H0V8</accession>
<sequence>MRASGFDTIQICPLERPKKWGVSPLIKSFTFNVKGGFAMELNVAQFWSSGIRSHEGLINGSVEMRENKMLWVGKEGNVCSQLVQSLILASQDDLSEVNLALVIASFFILAPAIAQSIKNGSGYVFRRALCFACFSVNKSFIRVVIYWIDLLSLDIIDMLYWNIIGLLCGVKSFDKAQFVLYNDSDPDVKDLKGLSIDLLVPGGIANATVAFAIRWNLS</sequence>
<name>A0A8J5H0V8_ZINOF</name>
<dbReference type="EMBL" id="JACMSC010000006">
    <property type="protein sequence ID" value="KAG6518471.1"/>
    <property type="molecule type" value="Genomic_DNA"/>
</dbReference>
<comment type="caution">
    <text evidence="1">The sequence shown here is derived from an EMBL/GenBank/DDBJ whole genome shotgun (WGS) entry which is preliminary data.</text>
</comment>
<dbReference type="AlphaFoldDB" id="A0A8J5H0V8"/>
<evidence type="ECO:0000313" key="2">
    <source>
        <dbReference type="Proteomes" id="UP000734854"/>
    </source>
</evidence>
<dbReference type="Proteomes" id="UP000734854">
    <property type="component" value="Unassembled WGS sequence"/>
</dbReference>
<protein>
    <submittedName>
        <fullName evidence="1">Uncharacterized protein</fullName>
    </submittedName>
</protein>
<keyword evidence="2" id="KW-1185">Reference proteome</keyword>
<proteinExistence type="predicted"/>
<gene>
    <name evidence="1" type="ORF">ZIOFF_021946</name>
</gene>